<keyword evidence="3" id="KW-1185">Reference proteome</keyword>
<sequence length="119" mass="13103">MREVALVGLVIAVVAGSLILVVGSFGVLVEGLVQWHRNNRSSPVTSPATLVAKHQEGSDPRPLGTLYYLTFRFDSGDEVETLVAESVWRRLTVGDRGRLTLRGTRYWAFDRSTGHPGPR</sequence>
<evidence type="ECO:0000313" key="3">
    <source>
        <dbReference type="Proteomes" id="UP001612915"/>
    </source>
</evidence>
<organism evidence="2 3">
    <name type="scientific">Spongisporangium articulatum</name>
    <dbReference type="NCBI Taxonomy" id="3362603"/>
    <lineage>
        <taxon>Bacteria</taxon>
        <taxon>Bacillati</taxon>
        <taxon>Actinomycetota</taxon>
        <taxon>Actinomycetes</taxon>
        <taxon>Kineosporiales</taxon>
        <taxon>Kineosporiaceae</taxon>
        <taxon>Spongisporangium</taxon>
    </lineage>
</organism>
<protein>
    <submittedName>
        <fullName evidence="2">DUF2500 domain-containing protein</fullName>
    </submittedName>
</protein>
<reference evidence="2 3" key="1">
    <citation type="submission" date="2024-10" db="EMBL/GenBank/DDBJ databases">
        <title>The Natural Products Discovery Center: Release of the First 8490 Sequenced Strains for Exploring Actinobacteria Biosynthetic Diversity.</title>
        <authorList>
            <person name="Kalkreuter E."/>
            <person name="Kautsar S.A."/>
            <person name="Yang D."/>
            <person name="Bader C.D."/>
            <person name="Teijaro C.N."/>
            <person name="Fluegel L."/>
            <person name="Davis C.M."/>
            <person name="Simpson J.R."/>
            <person name="Lauterbach L."/>
            <person name="Steele A.D."/>
            <person name="Gui C."/>
            <person name="Meng S."/>
            <person name="Li G."/>
            <person name="Viehrig K."/>
            <person name="Ye F."/>
            <person name="Su P."/>
            <person name="Kiefer A.F."/>
            <person name="Nichols A."/>
            <person name="Cepeda A.J."/>
            <person name="Yan W."/>
            <person name="Fan B."/>
            <person name="Jiang Y."/>
            <person name="Adhikari A."/>
            <person name="Zheng C.-J."/>
            <person name="Schuster L."/>
            <person name="Cowan T.M."/>
            <person name="Smanski M.J."/>
            <person name="Chevrette M.G."/>
            <person name="De Carvalho L.P.S."/>
            <person name="Shen B."/>
        </authorList>
    </citation>
    <scope>NUCLEOTIDE SEQUENCE [LARGE SCALE GENOMIC DNA]</scope>
    <source>
        <strain evidence="2 3">NPDC049639</strain>
    </source>
</reference>
<keyword evidence="1" id="KW-0812">Transmembrane</keyword>
<comment type="caution">
    <text evidence="2">The sequence shown here is derived from an EMBL/GenBank/DDBJ whole genome shotgun (WGS) entry which is preliminary data.</text>
</comment>
<dbReference type="Gene3D" id="2.40.50.660">
    <property type="match status" value="1"/>
</dbReference>
<proteinExistence type="predicted"/>
<dbReference type="Proteomes" id="UP001612915">
    <property type="component" value="Unassembled WGS sequence"/>
</dbReference>
<keyword evidence="1" id="KW-1133">Transmembrane helix</keyword>
<gene>
    <name evidence="2" type="ORF">ACIB24_15875</name>
</gene>
<name>A0ABW8ARG2_9ACTN</name>
<keyword evidence="1" id="KW-0472">Membrane</keyword>
<feature type="transmembrane region" description="Helical" evidence="1">
    <location>
        <begin position="6"/>
        <end position="33"/>
    </location>
</feature>
<dbReference type="InterPro" id="IPR019635">
    <property type="entry name" value="DUF2500"/>
</dbReference>
<dbReference type="Pfam" id="PF10694">
    <property type="entry name" value="DUF2500"/>
    <property type="match status" value="1"/>
</dbReference>
<dbReference type="EMBL" id="JBITLV010000005">
    <property type="protein sequence ID" value="MFI7588548.1"/>
    <property type="molecule type" value="Genomic_DNA"/>
</dbReference>
<dbReference type="RefSeq" id="WP_398282370.1">
    <property type="nucleotide sequence ID" value="NZ_JBITLV010000005.1"/>
</dbReference>
<accession>A0ABW8ARG2</accession>
<evidence type="ECO:0000313" key="2">
    <source>
        <dbReference type="EMBL" id="MFI7588548.1"/>
    </source>
</evidence>
<evidence type="ECO:0000256" key="1">
    <source>
        <dbReference type="SAM" id="Phobius"/>
    </source>
</evidence>